<dbReference type="EMBL" id="JBHMCA010000051">
    <property type="protein sequence ID" value="MFB9446990.1"/>
    <property type="molecule type" value="Genomic_DNA"/>
</dbReference>
<sequence length="285" mass="28997">MRTFGTVRRVSLGCATAAIALLLAAYAATAATMIVAVAALALAALVTQLPRSSAPVPVPRRDRLLLPLTASVAGSTLAALSVVWAAVTPAGPIPCVEPSGAARAALGLAFAVQAGAAAVVLRAANRDRNRASWRAYLRHNPRIRTSLTVAVHVAAPAATLATLAGVAACHMSHTRLLDTVAAGAVAAVIAGVDLLLAARLVGLAVLAPAAPADTDGIELALLAADIRTVGQLHVVRLAHDELMVTARVGLPADADVAAALHRARAHIRDFVPAARHIYLQPESSP</sequence>
<keyword evidence="1" id="KW-1133">Transmembrane helix</keyword>
<comment type="caution">
    <text evidence="2">The sequence shown here is derived from an EMBL/GenBank/DDBJ whole genome shotgun (WGS) entry which is preliminary data.</text>
</comment>
<reference evidence="2 3" key="1">
    <citation type="submission" date="2024-09" db="EMBL/GenBank/DDBJ databases">
        <authorList>
            <person name="Sun Q."/>
            <person name="Mori K."/>
        </authorList>
    </citation>
    <scope>NUCLEOTIDE SEQUENCE [LARGE SCALE GENOMIC DNA]</scope>
    <source>
        <strain evidence="2 3">JCM 3307</strain>
    </source>
</reference>
<dbReference type="RefSeq" id="WP_223104932.1">
    <property type="nucleotide sequence ID" value="NZ_CP061913.1"/>
</dbReference>
<accession>A0ABV5MDQ7</accession>
<keyword evidence="3" id="KW-1185">Reference proteome</keyword>
<gene>
    <name evidence="2" type="ORF">ACFFTR_28205</name>
</gene>
<dbReference type="Proteomes" id="UP001589608">
    <property type="component" value="Unassembled WGS sequence"/>
</dbReference>
<evidence type="ECO:0008006" key="4">
    <source>
        <dbReference type="Google" id="ProtNLM"/>
    </source>
</evidence>
<keyword evidence="1" id="KW-0472">Membrane</keyword>
<evidence type="ECO:0000256" key="1">
    <source>
        <dbReference type="SAM" id="Phobius"/>
    </source>
</evidence>
<evidence type="ECO:0000313" key="2">
    <source>
        <dbReference type="EMBL" id="MFB9446990.1"/>
    </source>
</evidence>
<name>A0ABV5MDQ7_9ACTN</name>
<proteinExistence type="predicted"/>
<feature type="transmembrane region" description="Helical" evidence="1">
    <location>
        <begin position="180"/>
        <end position="198"/>
    </location>
</feature>
<evidence type="ECO:0000313" key="3">
    <source>
        <dbReference type="Proteomes" id="UP001589608"/>
    </source>
</evidence>
<feature type="transmembrane region" description="Helical" evidence="1">
    <location>
        <begin position="145"/>
        <end position="168"/>
    </location>
</feature>
<feature type="transmembrane region" description="Helical" evidence="1">
    <location>
        <begin position="20"/>
        <end position="43"/>
    </location>
</feature>
<keyword evidence="1" id="KW-0812">Transmembrane</keyword>
<feature type="transmembrane region" description="Helical" evidence="1">
    <location>
        <begin position="64"/>
        <end position="84"/>
    </location>
</feature>
<feature type="transmembrane region" description="Helical" evidence="1">
    <location>
        <begin position="104"/>
        <end position="124"/>
    </location>
</feature>
<organism evidence="2 3">
    <name type="scientific">Dactylosporangium vinaceum</name>
    <dbReference type="NCBI Taxonomy" id="53362"/>
    <lineage>
        <taxon>Bacteria</taxon>
        <taxon>Bacillati</taxon>
        <taxon>Actinomycetota</taxon>
        <taxon>Actinomycetes</taxon>
        <taxon>Micromonosporales</taxon>
        <taxon>Micromonosporaceae</taxon>
        <taxon>Dactylosporangium</taxon>
    </lineage>
</organism>
<protein>
    <recommendedName>
        <fullName evidence="4">Cation diffusion facilitator family transporter</fullName>
    </recommendedName>
</protein>